<dbReference type="EMBL" id="OV651822">
    <property type="protein sequence ID" value="CAH1100564.1"/>
    <property type="molecule type" value="Genomic_DNA"/>
</dbReference>
<organism evidence="1 2">
    <name type="scientific">Psylliodes chrysocephalus</name>
    <dbReference type="NCBI Taxonomy" id="3402493"/>
    <lineage>
        <taxon>Eukaryota</taxon>
        <taxon>Metazoa</taxon>
        <taxon>Ecdysozoa</taxon>
        <taxon>Arthropoda</taxon>
        <taxon>Hexapoda</taxon>
        <taxon>Insecta</taxon>
        <taxon>Pterygota</taxon>
        <taxon>Neoptera</taxon>
        <taxon>Endopterygota</taxon>
        <taxon>Coleoptera</taxon>
        <taxon>Polyphaga</taxon>
        <taxon>Cucujiformia</taxon>
        <taxon>Chrysomeloidea</taxon>
        <taxon>Chrysomelidae</taxon>
        <taxon>Galerucinae</taxon>
        <taxon>Alticini</taxon>
        <taxon>Psylliodes</taxon>
    </lineage>
</organism>
<accession>A0A9P0G3H2</accession>
<keyword evidence="2" id="KW-1185">Reference proteome</keyword>
<dbReference type="OrthoDB" id="6734959at2759"/>
<name>A0A9P0G3H2_9CUCU</name>
<evidence type="ECO:0000313" key="1">
    <source>
        <dbReference type="EMBL" id="CAH1100564.1"/>
    </source>
</evidence>
<evidence type="ECO:0000313" key="2">
    <source>
        <dbReference type="Proteomes" id="UP001153636"/>
    </source>
</evidence>
<proteinExistence type="predicted"/>
<protein>
    <submittedName>
        <fullName evidence="1">Uncharacterized protein</fullName>
    </submittedName>
</protein>
<dbReference type="AlphaFoldDB" id="A0A9P0G3H2"/>
<gene>
    <name evidence="1" type="ORF">PSYICH_LOCUS2124</name>
</gene>
<dbReference type="Proteomes" id="UP001153636">
    <property type="component" value="Chromosome 10"/>
</dbReference>
<dbReference type="PANTHER" id="PTHR10773">
    <property type="entry name" value="DNA-DIRECTED RNA POLYMERASES I, II, AND III SUBUNIT RPABC2"/>
    <property type="match status" value="1"/>
</dbReference>
<dbReference type="PANTHER" id="PTHR10773:SF19">
    <property type="match status" value="1"/>
</dbReference>
<reference evidence="1" key="1">
    <citation type="submission" date="2022-01" db="EMBL/GenBank/DDBJ databases">
        <authorList>
            <person name="King R."/>
        </authorList>
    </citation>
    <scope>NUCLEOTIDE SEQUENCE</scope>
</reference>
<sequence length="230" mass="27136">MSAPTERTPDLARKKVGNTKLWKRNLASEKRYAAKKPRSFSVCQHDTKSFKCSSLSNLDLTHFHAKFYKSRNKKDQDAYIIKYCTIKVPKRRRPSKNRRDRNTSIHYFIPKHKTKDLIPVCKNTFLRALNLSHNRVNGVLKRFHATGTMPVENRGGDRVKNKNLHKKNKIIDFIKTFSIIESHYCRGHSSREYLSSDLSINKMWKMFNTKFPEYAVKESFFRALFNTKFN</sequence>